<dbReference type="GO" id="GO:0032040">
    <property type="term" value="C:small-subunit processome"/>
    <property type="evidence" value="ECO:0007669"/>
    <property type="project" value="TreeGrafter"/>
</dbReference>
<dbReference type="GeneID" id="54362519"/>
<protein>
    <submittedName>
        <fullName evidence="3">WD40 repeat-like protein</fullName>
    </submittedName>
</protein>
<accession>A0A6J3M750</accession>
<keyword evidence="2" id="KW-1185">Reference proteome</keyword>
<feature type="compositionally biased region" description="Acidic residues" evidence="1">
    <location>
        <begin position="586"/>
        <end position="597"/>
    </location>
</feature>
<dbReference type="InterPro" id="IPR001680">
    <property type="entry name" value="WD40_rpt"/>
</dbReference>
<dbReference type="GO" id="GO:0030686">
    <property type="term" value="C:90S preribosome"/>
    <property type="evidence" value="ECO:0007669"/>
    <property type="project" value="InterPro"/>
</dbReference>
<reference evidence="3" key="2">
    <citation type="submission" date="2020-04" db="EMBL/GenBank/DDBJ databases">
        <authorList>
            <consortium name="NCBI Genome Project"/>
        </authorList>
    </citation>
    <scope>NUCLEOTIDE SEQUENCE</scope>
    <source>
        <strain evidence="3">CBS 342.82</strain>
    </source>
</reference>
<evidence type="ECO:0000256" key="1">
    <source>
        <dbReference type="SAM" id="MobiDB-lite"/>
    </source>
</evidence>
<dbReference type="PANTHER" id="PTHR44163:SF1">
    <property type="entry name" value="U3 SMALL NUCLEOLAR RNA-ASSOCIATED PROTEIN 4 HOMOLOG"/>
    <property type="match status" value="1"/>
</dbReference>
<feature type="region of interest" description="Disordered" evidence="1">
    <location>
        <begin position="571"/>
        <end position="597"/>
    </location>
</feature>
<dbReference type="GO" id="GO:0000462">
    <property type="term" value="P:maturation of SSU-rRNA from tricistronic rRNA transcript (SSU-rRNA, 5.8S rRNA, LSU-rRNA)"/>
    <property type="evidence" value="ECO:0007669"/>
    <property type="project" value="InterPro"/>
</dbReference>
<dbReference type="InterPro" id="IPR046351">
    <property type="entry name" value="UTP4"/>
</dbReference>
<evidence type="ECO:0000313" key="2">
    <source>
        <dbReference type="Proteomes" id="UP000504637"/>
    </source>
</evidence>
<dbReference type="GO" id="GO:0034455">
    <property type="term" value="C:t-UTP complex"/>
    <property type="evidence" value="ECO:0007669"/>
    <property type="project" value="TreeGrafter"/>
</dbReference>
<feature type="region of interest" description="Disordered" evidence="1">
    <location>
        <begin position="746"/>
        <end position="811"/>
    </location>
</feature>
<name>A0A6J3M750_9PEZI</name>
<dbReference type="GO" id="GO:0003723">
    <property type="term" value="F:RNA binding"/>
    <property type="evidence" value="ECO:0007669"/>
    <property type="project" value="TreeGrafter"/>
</dbReference>
<dbReference type="OrthoDB" id="8883818at2759"/>
<dbReference type="SUPFAM" id="SSF101898">
    <property type="entry name" value="NHL repeat"/>
    <property type="match status" value="1"/>
</dbReference>
<dbReference type="Gene3D" id="2.130.10.10">
    <property type="entry name" value="YVTN repeat-like/Quinoprotein amine dehydrogenase"/>
    <property type="match status" value="3"/>
</dbReference>
<dbReference type="Proteomes" id="UP000504637">
    <property type="component" value="Unplaced"/>
</dbReference>
<dbReference type="AlphaFoldDB" id="A0A6J3M750"/>
<feature type="compositionally biased region" description="Acidic residues" evidence="1">
    <location>
        <begin position="857"/>
        <end position="869"/>
    </location>
</feature>
<dbReference type="SUPFAM" id="SSF50998">
    <property type="entry name" value="Quinoprotein alcohol dehydrogenase-like"/>
    <property type="match status" value="1"/>
</dbReference>
<sequence>MDVHRARFVPFPSFAVSAVAFSRSSDSEDEVQPDLKLAIGRQDGSIEIWNPISGRWTQEIVLHGDDSKSVDGLVWIRGEDESRDGIVTLGQQRLFSISGSPAVTEWDLTRAAPKKPSSGNFSEVWCFAAQPRASADGGNGEVAESQDLVAGCADGTLVILSTKDDDLQFQRVLARVSGKKTRCLSVTYQHRDRVVAGFTDGTLRIYDAKKDTCLRTMSLGASLPGSPKNIYVWQVKCLPTGDVVTGDSSGNITIWNGRSYSISQRITAHDTDCLDIVTSSDGKSIYSGSIEGRVAVIRNSPSLSGKNMWTKQSHRKIHDGDVKCMTAFDAKDMSVIVSGGSDMKAIVTPLRDYGRASSHALPHLPQRPSVTSARHARLLVSWWDKTVSIWRMSRKPGLELDPQPPRKLVAKLTLDTKADIESVCITEDGRLLAVATRAEVKVFQLRKRLDDAGLAIRKVDLPRDLASLSSHVVAFSPDGKWLAAVSDSNDLQVARIVNDASNSKRLQVLDQVVELERRMQPATQSRGFNQYDRTVVRITFSSDSNILATADLAGYIDSWTLEGHEDAAAPAVGSLVSNSTTKASEESDSDSSDDDDEPVIFYGQHWMENPRGHLLPKLESVPLVFTFRPQVQSKLANGQVNGDVHHGSNGHSSHQLTRDPQHLFVMTAKHQIHEFDVVAGHSSSWGRRNHASMLPTEFRKQRDRVMGSLWDVTRDHQRLWLYGNSWMLMLNVAGDLATPTLATKFDLPSHNVSTSKRRPSGREDAPGTITITAEFEDTPNKRRRVDGPSRQPAYREGLAGTAKRYEKGNVTTFDLDARGTAAAHGGPDEDEEDEAAGAFVRAAQLRRAQQEPNVDRDQDDDEDADDHDQDENHVNGDGPQSRGALVSVDPSAQQATSDCRFWHTTRYRSILGVVPLGDFGVDEADGSIAQAGALVGGDEGVLEAVVVERPLETVP</sequence>
<dbReference type="RefSeq" id="XP_033460749.1">
    <property type="nucleotide sequence ID" value="XM_033604719.1"/>
</dbReference>
<reference evidence="3" key="3">
    <citation type="submission" date="2025-08" db="UniProtKB">
        <authorList>
            <consortium name="RefSeq"/>
        </authorList>
    </citation>
    <scope>IDENTIFICATION</scope>
    <source>
        <strain evidence="3">CBS 342.82</strain>
    </source>
</reference>
<organism evidence="3">
    <name type="scientific">Dissoconium aciculare CBS 342.82</name>
    <dbReference type="NCBI Taxonomy" id="1314786"/>
    <lineage>
        <taxon>Eukaryota</taxon>
        <taxon>Fungi</taxon>
        <taxon>Dikarya</taxon>
        <taxon>Ascomycota</taxon>
        <taxon>Pezizomycotina</taxon>
        <taxon>Dothideomycetes</taxon>
        <taxon>Dothideomycetidae</taxon>
        <taxon>Mycosphaerellales</taxon>
        <taxon>Dissoconiaceae</taxon>
        <taxon>Dissoconium</taxon>
    </lineage>
</organism>
<proteinExistence type="predicted"/>
<dbReference type="InterPro" id="IPR011047">
    <property type="entry name" value="Quinoprotein_ADH-like_sf"/>
</dbReference>
<gene>
    <name evidence="3" type="ORF">K489DRAFT_379701</name>
</gene>
<feature type="region of interest" description="Disordered" evidence="1">
    <location>
        <begin position="845"/>
        <end position="893"/>
    </location>
</feature>
<reference evidence="3" key="1">
    <citation type="submission" date="2020-01" db="EMBL/GenBank/DDBJ databases">
        <authorList>
            <consortium name="DOE Joint Genome Institute"/>
            <person name="Haridas S."/>
            <person name="Albert R."/>
            <person name="Binder M."/>
            <person name="Bloem J."/>
            <person name="Labutti K."/>
            <person name="Salamov A."/>
            <person name="Andreopoulos B."/>
            <person name="Baker S.E."/>
            <person name="Barry K."/>
            <person name="Bills G."/>
            <person name="Bluhm B.H."/>
            <person name="Cannon C."/>
            <person name="Castanera R."/>
            <person name="Culley D.E."/>
            <person name="Daum C."/>
            <person name="Ezra D."/>
            <person name="Gonzalez J.B."/>
            <person name="Henrissat B."/>
            <person name="Kuo A."/>
            <person name="Liang C."/>
            <person name="Lipzen A."/>
            <person name="Lutzoni F."/>
            <person name="Magnuson J."/>
            <person name="Mondo S."/>
            <person name="Nolan M."/>
            <person name="Ohm R."/>
            <person name="Pangilinan J."/>
            <person name="Park H.-J."/>
            <person name="Ramirez L."/>
            <person name="Alfaro M."/>
            <person name="Sun H."/>
            <person name="Tritt A."/>
            <person name="Yoshinaga Y."/>
            <person name="Zwiers L.-H."/>
            <person name="Turgeon B.G."/>
            <person name="Goodwin S.B."/>
            <person name="Spatafora J.W."/>
            <person name="Crous P.W."/>
            <person name="Grigoriev I.V."/>
        </authorList>
    </citation>
    <scope>NUCLEOTIDE SEQUENCE</scope>
    <source>
        <strain evidence="3">CBS 342.82</strain>
    </source>
</reference>
<evidence type="ECO:0000313" key="3">
    <source>
        <dbReference type="RefSeq" id="XP_033460749.1"/>
    </source>
</evidence>
<dbReference type="InterPro" id="IPR011043">
    <property type="entry name" value="Gal_Oxase/kelch_b-propeller"/>
</dbReference>
<dbReference type="SUPFAM" id="SSF50965">
    <property type="entry name" value="Galactose oxidase, central domain"/>
    <property type="match status" value="1"/>
</dbReference>
<dbReference type="SMART" id="SM00320">
    <property type="entry name" value="WD40"/>
    <property type="match status" value="9"/>
</dbReference>
<dbReference type="InterPro" id="IPR015943">
    <property type="entry name" value="WD40/YVTN_repeat-like_dom_sf"/>
</dbReference>
<dbReference type="PANTHER" id="PTHR44163">
    <property type="entry name" value="U3 SMALL NUCLEOLAR RNA-ASSOCIATED PROTEIN 4 HOMOLOG"/>
    <property type="match status" value="1"/>
</dbReference>